<sequence>MSPGYYTDRSFSNKHISQAFGILRSLPAGLFVDFEEAGFEADVKEATDVMAVANGMYRIAMRFRRPYKTYRDLTIRSSRPTGAKTELQKIKEGFGDYYFYGWTEGDTIIEWIFVDLYKLRASGLLDKPRREIPSPDGTHFIAIGHNELEEHGCIIASEF</sequence>
<evidence type="ECO:0000313" key="2">
    <source>
        <dbReference type="Proteomes" id="UP000178086"/>
    </source>
</evidence>
<dbReference type="AlphaFoldDB" id="A0A1F2UMN6"/>
<name>A0A1F2UMN6_9ACTN</name>
<organism evidence="1 2">
    <name type="scientific">Candidatus Aquicultor primus</name>
    <dbReference type="NCBI Taxonomy" id="1797195"/>
    <lineage>
        <taxon>Bacteria</taxon>
        <taxon>Bacillati</taxon>
        <taxon>Actinomycetota</taxon>
        <taxon>Candidatus Aquicultoria</taxon>
        <taxon>Candidatus Aquicultorales</taxon>
        <taxon>Candidatus Aquicultoraceae</taxon>
        <taxon>Candidatus Aquicultor</taxon>
    </lineage>
</organism>
<evidence type="ECO:0000313" key="1">
    <source>
        <dbReference type="EMBL" id="OFW32255.1"/>
    </source>
</evidence>
<dbReference type="Proteomes" id="UP000178086">
    <property type="component" value="Unassembled WGS sequence"/>
</dbReference>
<comment type="caution">
    <text evidence="1">The sequence shown here is derived from an EMBL/GenBank/DDBJ whole genome shotgun (WGS) entry which is preliminary data.</text>
</comment>
<proteinExistence type="predicted"/>
<dbReference type="EMBL" id="MELI01000102">
    <property type="protein sequence ID" value="OFW32255.1"/>
    <property type="molecule type" value="Genomic_DNA"/>
</dbReference>
<protein>
    <submittedName>
        <fullName evidence="1">Uncharacterized protein</fullName>
    </submittedName>
</protein>
<gene>
    <name evidence="1" type="ORF">A2074_02130</name>
</gene>
<accession>A0A1F2UMN6</accession>
<reference evidence="1 2" key="1">
    <citation type="journal article" date="2016" name="Nat. Commun.">
        <title>Thousands of microbial genomes shed light on interconnected biogeochemical processes in an aquifer system.</title>
        <authorList>
            <person name="Anantharaman K."/>
            <person name="Brown C.T."/>
            <person name="Hug L.A."/>
            <person name="Sharon I."/>
            <person name="Castelle C.J."/>
            <person name="Probst A.J."/>
            <person name="Thomas B.C."/>
            <person name="Singh A."/>
            <person name="Wilkins M.J."/>
            <person name="Karaoz U."/>
            <person name="Brodie E.L."/>
            <person name="Williams K.H."/>
            <person name="Hubbard S.S."/>
            <person name="Banfield J.F."/>
        </authorList>
    </citation>
    <scope>NUCLEOTIDE SEQUENCE [LARGE SCALE GENOMIC DNA]</scope>
</reference>